<keyword evidence="4" id="KW-0238">DNA-binding</keyword>
<dbReference type="InterPro" id="IPR046347">
    <property type="entry name" value="bZIP_sf"/>
</dbReference>
<dbReference type="PANTHER" id="PTHR45967:SF38">
    <property type="entry name" value="G-BOX-BINDING FACTOR 2"/>
    <property type="match status" value="1"/>
</dbReference>
<feature type="compositionally biased region" description="Polar residues" evidence="8">
    <location>
        <begin position="59"/>
        <end position="71"/>
    </location>
</feature>
<proteinExistence type="inferred from homology"/>
<dbReference type="GO" id="GO:0005634">
    <property type="term" value="C:nucleus"/>
    <property type="evidence" value="ECO:0007669"/>
    <property type="project" value="UniProtKB-SubCell"/>
</dbReference>
<evidence type="ECO:0000313" key="11">
    <source>
        <dbReference type="Proteomes" id="UP001324115"/>
    </source>
</evidence>
<accession>A0AAN7J7W8</accession>
<dbReference type="PANTHER" id="PTHR45967">
    <property type="entry name" value="G-BOX-BINDING FACTOR 3-RELATED"/>
    <property type="match status" value="1"/>
</dbReference>
<comment type="subcellular location">
    <subcellularLocation>
        <location evidence="1">Nucleus</location>
    </subcellularLocation>
</comment>
<feature type="region of interest" description="Disordered" evidence="8">
    <location>
        <begin position="46"/>
        <end position="109"/>
    </location>
</feature>
<dbReference type="SMART" id="SM00338">
    <property type="entry name" value="BRLZ"/>
    <property type="match status" value="1"/>
</dbReference>
<feature type="compositionally biased region" description="Polar residues" evidence="8">
    <location>
        <begin position="242"/>
        <end position="259"/>
    </location>
</feature>
<comment type="caution">
    <text evidence="10">The sequence shown here is derived from an EMBL/GenBank/DDBJ whole genome shotgun (WGS) entry which is preliminary data.</text>
</comment>
<dbReference type="Pfam" id="PF00170">
    <property type="entry name" value="bZIP_1"/>
    <property type="match status" value="1"/>
</dbReference>
<keyword evidence="7" id="KW-0175">Coiled coil</keyword>
<organism evidence="10 11">
    <name type="scientific">Quercus rubra</name>
    <name type="common">Northern red oak</name>
    <name type="synonym">Quercus borealis</name>
    <dbReference type="NCBI Taxonomy" id="3512"/>
    <lineage>
        <taxon>Eukaryota</taxon>
        <taxon>Viridiplantae</taxon>
        <taxon>Streptophyta</taxon>
        <taxon>Embryophyta</taxon>
        <taxon>Tracheophyta</taxon>
        <taxon>Spermatophyta</taxon>
        <taxon>Magnoliopsida</taxon>
        <taxon>eudicotyledons</taxon>
        <taxon>Gunneridae</taxon>
        <taxon>Pentapetalae</taxon>
        <taxon>rosids</taxon>
        <taxon>fabids</taxon>
        <taxon>Fagales</taxon>
        <taxon>Fagaceae</taxon>
        <taxon>Quercus</taxon>
    </lineage>
</organism>
<feature type="compositionally biased region" description="Basic and acidic residues" evidence="8">
    <location>
        <begin position="77"/>
        <end position="86"/>
    </location>
</feature>
<sequence length="259" mass="28035">MPFKSSDNLDQSLKKKLKRLDGLEVSFGTDIIAGDAGGLIHEASQSLVQGTDGSEDENAGNTGACQAQRINGSERVLSADDNKKVDTQVGPSSEEKGSGRTAGVSEDAPAPAKVAEFSIGLPNEIIEPSAVSVVSSAGAGLAFEGFILNERQLKRERRKQANRESARKSRLKKQAEVDELMRRYESLNVENTALKFELDQLKEDSEKMRIENAALMDKLKNTQVEQQEEIVSVKIESALAQPKNSANVPNNHSVTGNVQ</sequence>
<dbReference type="PROSITE" id="PS00036">
    <property type="entry name" value="BZIP_BASIC"/>
    <property type="match status" value="1"/>
</dbReference>
<gene>
    <name evidence="10" type="ORF">RGQ29_010804</name>
</gene>
<dbReference type="PROSITE" id="PS50217">
    <property type="entry name" value="BZIP"/>
    <property type="match status" value="1"/>
</dbReference>
<evidence type="ECO:0000259" key="9">
    <source>
        <dbReference type="PROSITE" id="PS50217"/>
    </source>
</evidence>
<evidence type="ECO:0000256" key="8">
    <source>
        <dbReference type="SAM" id="MobiDB-lite"/>
    </source>
</evidence>
<dbReference type="InterPro" id="IPR045314">
    <property type="entry name" value="bZIP_plant_GBF1"/>
</dbReference>
<feature type="region of interest" description="Disordered" evidence="8">
    <location>
        <begin position="238"/>
        <end position="259"/>
    </location>
</feature>
<dbReference type="CDD" id="cd14702">
    <property type="entry name" value="bZIP_plant_GBF1"/>
    <property type="match status" value="1"/>
</dbReference>
<dbReference type="AlphaFoldDB" id="A0AAN7J7W8"/>
<feature type="coiled-coil region" evidence="7">
    <location>
        <begin position="163"/>
        <end position="236"/>
    </location>
</feature>
<keyword evidence="5" id="KW-0804">Transcription</keyword>
<evidence type="ECO:0000256" key="7">
    <source>
        <dbReference type="SAM" id="Coils"/>
    </source>
</evidence>
<dbReference type="GO" id="GO:0003700">
    <property type="term" value="F:DNA-binding transcription factor activity"/>
    <property type="evidence" value="ECO:0007669"/>
    <property type="project" value="InterPro"/>
</dbReference>
<protein>
    <recommendedName>
        <fullName evidence="9">BZIP domain-containing protein</fullName>
    </recommendedName>
</protein>
<dbReference type="InterPro" id="IPR004827">
    <property type="entry name" value="bZIP"/>
</dbReference>
<dbReference type="EMBL" id="JAXUIC010000002">
    <property type="protein sequence ID" value="KAK4601392.1"/>
    <property type="molecule type" value="Genomic_DNA"/>
</dbReference>
<evidence type="ECO:0000256" key="4">
    <source>
        <dbReference type="ARBA" id="ARBA00023125"/>
    </source>
</evidence>
<comment type="similarity">
    <text evidence="2">Belongs to the bZIP family.</text>
</comment>
<evidence type="ECO:0000256" key="3">
    <source>
        <dbReference type="ARBA" id="ARBA00023015"/>
    </source>
</evidence>
<dbReference type="SUPFAM" id="SSF57959">
    <property type="entry name" value="Leucine zipper domain"/>
    <property type="match status" value="1"/>
</dbReference>
<evidence type="ECO:0000256" key="2">
    <source>
        <dbReference type="ARBA" id="ARBA00007163"/>
    </source>
</evidence>
<keyword evidence="11" id="KW-1185">Reference proteome</keyword>
<evidence type="ECO:0000256" key="1">
    <source>
        <dbReference type="ARBA" id="ARBA00004123"/>
    </source>
</evidence>
<dbReference type="Proteomes" id="UP001324115">
    <property type="component" value="Unassembled WGS sequence"/>
</dbReference>
<reference evidence="10 11" key="1">
    <citation type="journal article" date="2023" name="G3 (Bethesda)">
        <title>A haplotype-resolved chromosome-scale genome for Quercus rubra L. provides insights into the genetics of adaptive traits for red oak species.</title>
        <authorList>
            <person name="Kapoor B."/>
            <person name="Jenkins J."/>
            <person name="Schmutz J."/>
            <person name="Zhebentyayeva T."/>
            <person name="Kuelheim C."/>
            <person name="Coggeshall M."/>
            <person name="Heim C."/>
            <person name="Lasky J.R."/>
            <person name="Leites L."/>
            <person name="Islam-Faridi N."/>
            <person name="Romero-Severson J."/>
            <person name="DeLeo V.L."/>
            <person name="Lucas S.M."/>
            <person name="Lazic D."/>
            <person name="Gailing O."/>
            <person name="Carlson J."/>
            <person name="Staton M."/>
        </authorList>
    </citation>
    <scope>NUCLEOTIDE SEQUENCE [LARGE SCALE GENOMIC DNA]</scope>
    <source>
        <strain evidence="10">Pseudo-F2</strain>
    </source>
</reference>
<evidence type="ECO:0000313" key="10">
    <source>
        <dbReference type="EMBL" id="KAK4601392.1"/>
    </source>
</evidence>
<feature type="domain" description="BZIP" evidence="9">
    <location>
        <begin position="152"/>
        <end position="215"/>
    </location>
</feature>
<dbReference type="Gene3D" id="1.20.5.170">
    <property type="match status" value="1"/>
</dbReference>
<keyword evidence="3" id="KW-0805">Transcription regulation</keyword>
<dbReference type="InterPro" id="IPR044827">
    <property type="entry name" value="GBF-like"/>
</dbReference>
<evidence type="ECO:0000256" key="5">
    <source>
        <dbReference type="ARBA" id="ARBA00023163"/>
    </source>
</evidence>
<evidence type="ECO:0000256" key="6">
    <source>
        <dbReference type="ARBA" id="ARBA00023242"/>
    </source>
</evidence>
<name>A0AAN7J7W8_QUERU</name>
<keyword evidence="6" id="KW-0539">Nucleus</keyword>
<dbReference type="GO" id="GO:0043565">
    <property type="term" value="F:sequence-specific DNA binding"/>
    <property type="evidence" value="ECO:0007669"/>
    <property type="project" value="InterPro"/>
</dbReference>